<comment type="caution">
    <text evidence="5">The sequence shown here is derived from an EMBL/GenBank/DDBJ whole genome shotgun (WGS) entry which is preliminary data.</text>
</comment>
<dbReference type="EMBL" id="VHSG01000014">
    <property type="protein sequence ID" value="TQV77658.1"/>
    <property type="molecule type" value="Genomic_DNA"/>
</dbReference>
<dbReference type="InterPro" id="IPR010982">
    <property type="entry name" value="Lambda_DNA-bd_dom_sf"/>
</dbReference>
<dbReference type="InterPro" id="IPR052359">
    <property type="entry name" value="HTH-type_reg/antitoxin"/>
</dbReference>
<name>A0A545TKC7_9GAMM</name>
<dbReference type="PROSITE" id="PS50943">
    <property type="entry name" value="HTH_CROC1"/>
    <property type="match status" value="1"/>
</dbReference>
<dbReference type="PANTHER" id="PTHR36511:SF3">
    <property type="entry name" value="ANTITOXIN HIGA-2"/>
    <property type="match status" value="1"/>
</dbReference>
<evidence type="ECO:0000259" key="4">
    <source>
        <dbReference type="PROSITE" id="PS50943"/>
    </source>
</evidence>
<feature type="domain" description="HTH cro/C1-type" evidence="4">
    <location>
        <begin position="1"/>
        <end position="37"/>
    </location>
</feature>
<dbReference type="SUPFAM" id="SSF47413">
    <property type="entry name" value="lambda repressor-like DNA-binding domains"/>
    <property type="match status" value="1"/>
</dbReference>
<reference evidence="5 6" key="1">
    <citation type="submission" date="2019-06" db="EMBL/GenBank/DDBJ databases">
        <title>Whole genome sequence for Cellvibrionaceae sp. R142.</title>
        <authorList>
            <person name="Wang G."/>
        </authorList>
    </citation>
    <scope>NUCLEOTIDE SEQUENCE [LARGE SCALE GENOMIC DNA]</scope>
    <source>
        <strain evidence="5 6">R142</strain>
    </source>
</reference>
<dbReference type="OrthoDB" id="9799384at2"/>
<evidence type="ECO:0000313" key="5">
    <source>
        <dbReference type="EMBL" id="TQV77658.1"/>
    </source>
</evidence>
<dbReference type="Pfam" id="PF01381">
    <property type="entry name" value="HTH_3"/>
    <property type="match status" value="1"/>
</dbReference>
<keyword evidence="3" id="KW-0804">Transcription</keyword>
<evidence type="ECO:0000256" key="3">
    <source>
        <dbReference type="ARBA" id="ARBA00023163"/>
    </source>
</evidence>
<evidence type="ECO:0000256" key="1">
    <source>
        <dbReference type="ARBA" id="ARBA00023015"/>
    </source>
</evidence>
<dbReference type="AlphaFoldDB" id="A0A545TKC7"/>
<sequence>MSRARTQTGLSQSEFAQALQISTRTLQEWEQGRRSPSGSAKALIRIAMRHPEIIRESFESLKTTKDAMSSMLDQMADLLLAGDEIAFSDLVRDWHRSEYECQLTPKPVDADSRKLALKASIVERLVEVLNMPPHNANQSAPPWTNSVSGFGEVVKLQSDRLLEDEDYCEAFEKRGFLVAKNFIFLSNAGWAGGRYARYSCAAGLGAVHPCLKRSHLYFG</sequence>
<keyword evidence="1" id="KW-0805">Transcription regulation</keyword>
<evidence type="ECO:0000256" key="2">
    <source>
        <dbReference type="ARBA" id="ARBA00023125"/>
    </source>
</evidence>
<dbReference type="InterPro" id="IPR001387">
    <property type="entry name" value="Cro/C1-type_HTH"/>
</dbReference>
<dbReference type="CDD" id="cd00093">
    <property type="entry name" value="HTH_XRE"/>
    <property type="match status" value="1"/>
</dbReference>
<protein>
    <submittedName>
        <fullName evidence="5">Helix-turn-helix domain-containing protein</fullName>
    </submittedName>
</protein>
<dbReference type="Proteomes" id="UP000319732">
    <property type="component" value="Unassembled WGS sequence"/>
</dbReference>
<gene>
    <name evidence="5" type="ORF">FKG94_14690</name>
</gene>
<dbReference type="GO" id="GO:0003677">
    <property type="term" value="F:DNA binding"/>
    <property type="evidence" value="ECO:0007669"/>
    <property type="project" value="UniProtKB-KW"/>
</dbReference>
<evidence type="ECO:0000313" key="6">
    <source>
        <dbReference type="Proteomes" id="UP000319732"/>
    </source>
</evidence>
<dbReference type="PANTHER" id="PTHR36511">
    <property type="entry name" value="MERR FAMILY BACTERIAL REGULATORY PROTEIN"/>
    <property type="match status" value="1"/>
</dbReference>
<accession>A0A545TKC7</accession>
<keyword evidence="6" id="KW-1185">Reference proteome</keyword>
<proteinExistence type="predicted"/>
<dbReference type="Gene3D" id="1.10.260.40">
    <property type="entry name" value="lambda repressor-like DNA-binding domains"/>
    <property type="match status" value="1"/>
</dbReference>
<organism evidence="5 6">
    <name type="scientific">Exilibacterium tricleocarpae</name>
    <dbReference type="NCBI Taxonomy" id="2591008"/>
    <lineage>
        <taxon>Bacteria</taxon>
        <taxon>Pseudomonadati</taxon>
        <taxon>Pseudomonadota</taxon>
        <taxon>Gammaproteobacteria</taxon>
        <taxon>Cellvibrionales</taxon>
        <taxon>Cellvibrionaceae</taxon>
        <taxon>Exilibacterium</taxon>
    </lineage>
</organism>
<keyword evidence="2" id="KW-0238">DNA-binding</keyword>